<reference evidence="1" key="1">
    <citation type="journal article" date="2022" name="bioRxiv">
        <title>Sequencing and chromosome-scale assembly of the giantPleurodeles waltlgenome.</title>
        <authorList>
            <person name="Brown T."/>
            <person name="Elewa A."/>
            <person name="Iarovenko S."/>
            <person name="Subramanian E."/>
            <person name="Araus A.J."/>
            <person name="Petzold A."/>
            <person name="Susuki M."/>
            <person name="Suzuki K.-i.T."/>
            <person name="Hayashi T."/>
            <person name="Toyoda A."/>
            <person name="Oliveira C."/>
            <person name="Osipova E."/>
            <person name="Leigh N.D."/>
            <person name="Simon A."/>
            <person name="Yun M.H."/>
        </authorList>
    </citation>
    <scope>NUCLEOTIDE SEQUENCE</scope>
    <source>
        <strain evidence="1">20211129_DDA</strain>
        <tissue evidence="1">Liver</tissue>
    </source>
</reference>
<sequence>MHITHCTFKPEKCGARVCLQGAKLTLVIGKGKLAMAAQSYKTDNYTLPLSMVRAAGEQSTCAQSEEAGDLKLAGLLEEIQGSHEAMLGKIDIVAIKVNLLCDDMQKISERVIDAEGNTKEFQQEIGALKKTVATLQSLSA</sequence>
<keyword evidence="2" id="KW-1185">Reference proteome</keyword>
<evidence type="ECO:0000313" key="1">
    <source>
        <dbReference type="EMBL" id="KAJ1089783.1"/>
    </source>
</evidence>
<protein>
    <submittedName>
        <fullName evidence="1">Uncharacterized protein</fullName>
    </submittedName>
</protein>
<accession>A0AAV7LF70</accession>
<organism evidence="1 2">
    <name type="scientific">Pleurodeles waltl</name>
    <name type="common">Iberian ribbed newt</name>
    <dbReference type="NCBI Taxonomy" id="8319"/>
    <lineage>
        <taxon>Eukaryota</taxon>
        <taxon>Metazoa</taxon>
        <taxon>Chordata</taxon>
        <taxon>Craniata</taxon>
        <taxon>Vertebrata</taxon>
        <taxon>Euteleostomi</taxon>
        <taxon>Amphibia</taxon>
        <taxon>Batrachia</taxon>
        <taxon>Caudata</taxon>
        <taxon>Salamandroidea</taxon>
        <taxon>Salamandridae</taxon>
        <taxon>Pleurodelinae</taxon>
        <taxon>Pleurodeles</taxon>
    </lineage>
</organism>
<comment type="caution">
    <text evidence="1">The sequence shown here is derived from an EMBL/GenBank/DDBJ whole genome shotgun (WGS) entry which is preliminary data.</text>
</comment>
<dbReference type="EMBL" id="JANPWB010000015">
    <property type="protein sequence ID" value="KAJ1089783.1"/>
    <property type="molecule type" value="Genomic_DNA"/>
</dbReference>
<dbReference type="Proteomes" id="UP001066276">
    <property type="component" value="Chromosome 11"/>
</dbReference>
<proteinExistence type="predicted"/>
<dbReference type="AlphaFoldDB" id="A0AAV7LF70"/>
<name>A0AAV7LF70_PLEWA</name>
<evidence type="ECO:0000313" key="2">
    <source>
        <dbReference type="Proteomes" id="UP001066276"/>
    </source>
</evidence>
<gene>
    <name evidence="1" type="ORF">NDU88_002928</name>
</gene>